<reference evidence="1 2" key="1">
    <citation type="journal article" date="2019" name="Emerg. Microbes Infect.">
        <title>Comprehensive subspecies identification of 175 nontuberculous mycobacteria species based on 7547 genomic profiles.</title>
        <authorList>
            <person name="Matsumoto Y."/>
            <person name="Kinjo T."/>
            <person name="Motooka D."/>
            <person name="Nabeya D."/>
            <person name="Jung N."/>
            <person name="Uechi K."/>
            <person name="Horii T."/>
            <person name="Iida T."/>
            <person name="Fujita J."/>
            <person name="Nakamura S."/>
        </authorList>
    </citation>
    <scope>NUCLEOTIDE SEQUENCE [LARGE SCALE GENOMIC DNA]</scope>
    <source>
        <strain evidence="1 2">JCM 12687</strain>
        <plasmid evidence="1">pJCM12687</plasmid>
    </source>
</reference>
<dbReference type="EMBL" id="AP022607">
    <property type="protein sequence ID" value="BBZ15068.1"/>
    <property type="molecule type" value="Genomic_DNA"/>
</dbReference>
<geneLocation type="plasmid" evidence="1 2">
    <name>pJCM12687</name>
</geneLocation>
<dbReference type="Proteomes" id="UP000467379">
    <property type="component" value="Plasmid pJCM12687"/>
</dbReference>
<gene>
    <name evidence="1" type="ORF">MBRA_52630</name>
</gene>
<keyword evidence="2" id="KW-1185">Reference proteome</keyword>
<evidence type="ECO:0000313" key="2">
    <source>
        <dbReference type="Proteomes" id="UP000467379"/>
    </source>
</evidence>
<accession>A0ABN6BDI9</accession>
<organism evidence="1 2">
    <name type="scientific">Mycobacterium branderi</name>
    <dbReference type="NCBI Taxonomy" id="43348"/>
    <lineage>
        <taxon>Bacteria</taxon>
        <taxon>Bacillati</taxon>
        <taxon>Actinomycetota</taxon>
        <taxon>Actinomycetes</taxon>
        <taxon>Mycobacteriales</taxon>
        <taxon>Mycobacteriaceae</taxon>
        <taxon>Mycobacterium</taxon>
    </lineage>
</organism>
<protein>
    <submittedName>
        <fullName evidence="1">Uncharacterized protein</fullName>
    </submittedName>
</protein>
<proteinExistence type="predicted"/>
<sequence length="134" mass="14451">MQGVRYRGICLSCDSLQAWGVSAKAPVVELQLDTVDPRSMAEGFAVLKGANAALSDEPLEWVSVCSRSGGLLWWTSFRGAACHQTDIRHVRPGTDIRHPVGEHALAAALFVDDTPQSIAGGLRARNAMPAQNRR</sequence>
<evidence type="ECO:0000313" key="1">
    <source>
        <dbReference type="EMBL" id="BBZ15068.1"/>
    </source>
</evidence>
<name>A0ABN6BDI9_9MYCO</name>
<keyword evidence="1" id="KW-0614">Plasmid</keyword>